<accession>A0A5J4UPT2</accession>
<feature type="non-terminal residue" evidence="1">
    <location>
        <position position="23"/>
    </location>
</feature>
<sequence length="23" mass="2904">MTEFTTASFILDYYFYLTFRNFI</sequence>
<dbReference type="Proteomes" id="UP000324800">
    <property type="component" value="Unassembled WGS sequence"/>
</dbReference>
<gene>
    <name evidence="1" type="ORF">EZS28_032421</name>
</gene>
<comment type="caution">
    <text evidence="1">The sequence shown here is derived from an EMBL/GenBank/DDBJ whole genome shotgun (WGS) entry which is preliminary data.</text>
</comment>
<protein>
    <submittedName>
        <fullName evidence="1">Uncharacterized protein</fullName>
    </submittedName>
</protein>
<reference evidence="1 2" key="1">
    <citation type="submission" date="2019-03" db="EMBL/GenBank/DDBJ databases">
        <title>Single cell metagenomics reveals metabolic interactions within the superorganism composed of flagellate Streblomastix strix and complex community of Bacteroidetes bacteria on its surface.</title>
        <authorList>
            <person name="Treitli S.C."/>
            <person name="Kolisko M."/>
            <person name="Husnik F."/>
            <person name="Keeling P."/>
            <person name="Hampl V."/>
        </authorList>
    </citation>
    <scope>NUCLEOTIDE SEQUENCE [LARGE SCALE GENOMIC DNA]</scope>
    <source>
        <strain evidence="1">ST1C</strain>
    </source>
</reference>
<organism evidence="1 2">
    <name type="scientific">Streblomastix strix</name>
    <dbReference type="NCBI Taxonomy" id="222440"/>
    <lineage>
        <taxon>Eukaryota</taxon>
        <taxon>Metamonada</taxon>
        <taxon>Preaxostyla</taxon>
        <taxon>Oxymonadida</taxon>
        <taxon>Streblomastigidae</taxon>
        <taxon>Streblomastix</taxon>
    </lineage>
</organism>
<name>A0A5J4UPT2_9EUKA</name>
<dbReference type="AlphaFoldDB" id="A0A5J4UPT2"/>
<dbReference type="EMBL" id="SNRW01013937">
    <property type="protein sequence ID" value="KAA6372050.1"/>
    <property type="molecule type" value="Genomic_DNA"/>
</dbReference>
<proteinExistence type="predicted"/>
<evidence type="ECO:0000313" key="1">
    <source>
        <dbReference type="EMBL" id="KAA6372050.1"/>
    </source>
</evidence>
<evidence type="ECO:0000313" key="2">
    <source>
        <dbReference type="Proteomes" id="UP000324800"/>
    </source>
</evidence>